<reference evidence="1 2" key="2">
    <citation type="journal article" date="2016" name="ISME J.">
        <title>Physiological and genomic characterization of two novel marine thaumarchaeal strains indicates niche differentiation.</title>
        <authorList>
            <person name="Bayer B."/>
            <person name="Vojvoda J."/>
            <person name="Offre P."/>
            <person name="Alves R.J."/>
            <person name="Elisabeth N.H."/>
            <person name="Garcia J.A."/>
            <person name="Volland J.M."/>
            <person name="Srivastava A."/>
            <person name="Schleper C."/>
            <person name="Herndl G.J."/>
        </authorList>
    </citation>
    <scope>NUCLEOTIDE SEQUENCE [LARGE SCALE GENOMIC DNA]</scope>
    <source>
        <strain evidence="1 2">NF5</strain>
    </source>
</reference>
<evidence type="ECO:0000313" key="2">
    <source>
        <dbReference type="Proteomes" id="UP000032408"/>
    </source>
</evidence>
<dbReference type="HOGENOM" id="CLU_2581218_0_0_2"/>
<reference evidence="2" key="1">
    <citation type="submission" date="2015-03" db="EMBL/GenBank/DDBJ databases">
        <title>Characterization of two novel Thaumarchaeota isolated from the Northern Adriatic Sea.</title>
        <authorList>
            <person name="Bayer B."/>
            <person name="Vojvoda J."/>
            <person name="Offre P."/>
            <person name="Srivastava A."/>
            <person name="Elisabeth N."/>
            <person name="Garcia J.A.L."/>
            <person name="Schleper C."/>
            <person name="Herndl G.J."/>
        </authorList>
    </citation>
    <scope>NUCLEOTIDE SEQUENCE [LARGE SCALE GENOMIC DNA]</scope>
    <source>
        <strain evidence="2">NF5</strain>
    </source>
</reference>
<dbReference type="KEGG" id="nin:NADRNF5_0827"/>
<accession>A0A0D5C1C5</accession>
<dbReference type="GeneID" id="24820057"/>
<dbReference type="STRING" id="1580092.NADRNF5_0827"/>
<evidence type="ECO:0000313" key="1">
    <source>
        <dbReference type="EMBL" id="AJW70521.1"/>
    </source>
</evidence>
<keyword evidence="2" id="KW-1185">Reference proteome</keyword>
<name>A0A0D5C1C5_9ARCH</name>
<organism evidence="1 2">
    <name type="scientific">Nitrosopumilus adriaticus</name>
    <dbReference type="NCBI Taxonomy" id="1580092"/>
    <lineage>
        <taxon>Archaea</taxon>
        <taxon>Nitrososphaerota</taxon>
        <taxon>Nitrososphaeria</taxon>
        <taxon>Nitrosopumilales</taxon>
        <taxon>Nitrosopumilaceae</taxon>
        <taxon>Nitrosopumilus</taxon>
    </lineage>
</organism>
<protein>
    <submittedName>
        <fullName evidence="1">Uncharacterized protein</fullName>
    </submittedName>
</protein>
<dbReference type="AlphaFoldDB" id="A0A0D5C1C5"/>
<dbReference type="EMBL" id="CP011070">
    <property type="protein sequence ID" value="AJW70521.1"/>
    <property type="molecule type" value="Genomic_DNA"/>
</dbReference>
<sequence length="80" mass="9502">MYKISLHLGTCIVTRQNKPASYWTVLSHYGITHTDLQKLNLSYEELYEIYKTIQRHEEIREFLKNLKEKIAMTAKNNNVS</sequence>
<proteinExistence type="predicted"/>
<dbReference type="Proteomes" id="UP000032408">
    <property type="component" value="Chromosome"/>
</dbReference>
<gene>
    <name evidence="1" type="ORF">NADRNF5_0827</name>
</gene>
<dbReference type="OrthoDB" id="4140at2157"/>
<dbReference type="RefSeq" id="WP_048118971.1">
    <property type="nucleotide sequence ID" value="NZ_CP011070.1"/>
</dbReference>